<dbReference type="Proteomes" id="UP000612808">
    <property type="component" value="Unassembled WGS sequence"/>
</dbReference>
<dbReference type="InterPro" id="IPR027417">
    <property type="entry name" value="P-loop_NTPase"/>
</dbReference>
<keyword evidence="8" id="KW-1185">Reference proteome</keyword>
<evidence type="ECO:0000256" key="2">
    <source>
        <dbReference type="ARBA" id="ARBA00022448"/>
    </source>
</evidence>
<evidence type="ECO:0000259" key="6">
    <source>
        <dbReference type="PROSITE" id="PS50893"/>
    </source>
</evidence>
<evidence type="ECO:0000256" key="5">
    <source>
        <dbReference type="SAM" id="MobiDB-lite"/>
    </source>
</evidence>
<protein>
    <submittedName>
        <fullName evidence="7">ABC transporter ATP-binding protein</fullName>
    </submittedName>
</protein>
<dbReference type="CDD" id="cd03257">
    <property type="entry name" value="ABC_NikE_OppD_transporters"/>
    <property type="match status" value="1"/>
</dbReference>
<dbReference type="InterPro" id="IPR003593">
    <property type="entry name" value="AAA+_ATPase"/>
</dbReference>
<dbReference type="PANTHER" id="PTHR43776:SF7">
    <property type="entry name" value="D,D-DIPEPTIDE TRANSPORT ATP-BINDING PROTEIN DDPF-RELATED"/>
    <property type="match status" value="1"/>
</dbReference>
<keyword evidence="2" id="KW-0813">Transport</keyword>
<dbReference type="EMBL" id="BOMB01000017">
    <property type="protein sequence ID" value="GID12211.1"/>
    <property type="molecule type" value="Genomic_DNA"/>
</dbReference>
<dbReference type="Pfam" id="PF00005">
    <property type="entry name" value="ABC_tran"/>
    <property type="match status" value="1"/>
</dbReference>
<feature type="domain" description="ABC transporter" evidence="6">
    <location>
        <begin position="13"/>
        <end position="253"/>
    </location>
</feature>
<dbReference type="RefSeq" id="WP_203658197.1">
    <property type="nucleotide sequence ID" value="NZ_BAAAZM010000009.1"/>
</dbReference>
<reference evidence="7" key="1">
    <citation type="submission" date="2021-01" db="EMBL/GenBank/DDBJ databases">
        <title>Whole genome shotgun sequence of Actinocatenispora rupis NBRC 107355.</title>
        <authorList>
            <person name="Komaki H."/>
            <person name="Tamura T."/>
        </authorList>
    </citation>
    <scope>NUCLEOTIDE SEQUENCE</scope>
    <source>
        <strain evidence="7">NBRC 107355</strain>
    </source>
</reference>
<dbReference type="PROSITE" id="PS00211">
    <property type="entry name" value="ABC_TRANSPORTER_1"/>
    <property type="match status" value="1"/>
</dbReference>
<dbReference type="InterPro" id="IPR017871">
    <property type="entry name" value="ABC_transporter-like_CS"/>
</dbReference>
<dbReference type="SUPFAM" id="SSF52540">
    <property type="entry name" value="P-loop containing nucleoside triphosphate hydrolases"/>
    <property type="match status" value="1"/>
</dbReference>
<dbReference type="Gene3D" id="3.40.50.300">
    <property type="entry name" value="P-loop containing nucleotide triphosphate hydrolases"/>
    <property type="match status" value="1"/>
</dbReference>
<comment type="similarity">
    <text evidence="1">Belongs to the ABC transporter superfamily.</text>
</comment>
<evidence type="ECO:0000313" key="8">
    <source>
        <dbReference type="Proteomes" id="UP000612808"/>
    </source>
</evidence>
<evidence type="ECO:0000313" key="7">
    <source>
        <dbReference type="EMBL" id="GID12211.1"/>
    </source>
</evidence>
<dbReference type="FunFam" id="3.40.50.300:FF:000016">
    <property type="entry name" value="Oligopeptide ABC transporter ATP-binding component"/>
    <property type="match status" value="1"/>
</dbReference>
<dbReference type="SMART" id="SM00382">
    <property type="entry name" value="AAA"/>
    <property type="match status" value="1"/>
</dbReference>
<evidence type="ECO:0000256" key="1">
    <source>
        <dbReference type="ARBA" id="ARBA00005417"/>
    </source>
</evidence>
<comment type="caution">
    <text evidence="7">The sequence shown here is derived from an EMBL/GenBank/DDBJ whole genome shotgun (WGS) entry which is preliminary data.</text>
</comment>
<dbReference type="InterPro" id="IPR003439">
    <property type="entry name" value="ABC_transporter-like_ATP-bd"/>
</dbReference>
<accession>A0A8J3J5Y6</accession>
<keyword evidence="3" id="KW-0547">Nucleotide-binding</keyword>
<evidence type="ECO:0000256" key="4">
    <source>
        <dbReference type="ARBA" id="ARBA00022840"/>
    </source>
</evidence>
<dbReference type="GO" id="GO:0016887">
    <property type="term" value="F:ATP hydrolysis activity"/>
    <property type="evidence" value="ECO:0007669"/>
    <property type="project" value="InterPro"/>
</dbReference>
<gene>
    <name evidence="7" type="ORF">Aru02nite_31000</name>
</gene>
<dbReference type="PROSITE" id="PS50893">
    <property type="entry name" value="ABC_TRANSPORTER_2"/>
    <property type="match status" value="1"/>
</dbReference>
<evidence type="ECO:0000256" key="3">
    <source>
        <dbReference type="ARBA" id="ARBA00022741"/>
    </source>
</evidence>
<dbReference type="InterPro" id="IPR050319">
    <property type="entry name" value="ABC_transp_ATP-bind"/>
</dbReference>
<dbReference type="AlphaFoldDB" id="A0A8J3J5Y6"/>
<name>A0A8J3J5Y6_9ACTN</name>
<proteinExistence type="inferred from homology"/>
<sequence length="293" mass="31741">MTGPLLDIRDLRVRFPGRVRGRRTVVTAVDGVSLSVDEGETLGLVGESGSGKSTIGNAVLGLVRPTSGSVWFRGENISRLPPGRRRELGRVIQVVFQDPYSSLNPSRTIGQTLGEPLRHAHRLPRRVADARVRDMLRQVGLPADAVGRYPAEFSGGQRQRIAIARAFVLEPRLVVCDEPTSALDLSVQAQILNLLLDLQREHGMSYLFISHDIDVVRHMSHRIAVLLGGRLVEQGRAATVTRTPRHPYTRSLLGAVLPVVDPGDPTVANPETVRTTLPPPAPGTVADAAWGSG</sequence>
<feature type="region of interest" description="Disordered" evidence="5">
    <location>
        <begin position="272"/>
        <end position="293"/>
    </location>
</feature>
<dbReference type="PANTHER" id="PTHR43776">
    <property type="entry name" value="TRANSPORT ATP-BINDING PROTEIN"/>
    <property type="match status" value="1"/>
</dbReference>
<dbReference type="GO" id="GO:0005524">
    <property type="term" value="F:ATP binding"/>
    <property type="evidence" value="ECO:0007669"/>
    <property type="project" value="UniProtKB-KW"/>
</dbReference>
<organism evidence="7 8">
    <name type="scientific">Actinocatenispora rupis</name>
    <dbReference type="NCBI Taxonomy" id="519421"/>
    <lineage>
        <taxon>Bacteria</taxon>
        <taxon>Bacillati</taxon>
        <taxon>Actinomycetota</taxon>
        <taxon>Actinomycetes</taxon>
        <taxon>Micromonosporales</taxon>
        <taxon>Micromonosporaceae</taxon>
        <taxon>Actinocatenispora</taxon>
    </lineage>
</organism>
<keyword evidence="4 7" id="KW-0067">ATP-binding</keyword>
<dbReference type="GO" id="GO:0055085">
    <property type="term" value="P:transmembrane transport"/>
    <property type="evidence" value="ECO:0007669"/>
    <property type="project" value="UniProtKB-ARBA"/>
</dbReference>